<dbReference type="Pfam" id="PF13561">
    <property type="entry name" value="adh_short_C2"/>
    <property type="match status" value="1"/>
</dbReference>
<keyword evidence="4" id="KW-1185">Reference proteome</keyword>
<sequence>MAQYDVQDRSAVVTGGGSGIGRAVALALAASGAAVLVADLDEDAARSVADEITAAGGTARPFVVDVTDAGRVAEMVAAAGEMGPLKVAVNNAGIGGPAATVADYPADAWRRVIDVNLVSVFTCLQAEIPAMAAVGGGSIINMASVLGSVGFAGSSAYVAAKHAVVGLTKSAAWEHAEQGVRVNAVGPAFIATPLVEATLDEPSRAALAAAHAVGRLGTPEEVAGLVTFLASDDAAFVTGSYHLVDGGYSAR</sequence>
<keyword evidence="2" id="KW-0560">Oxidoreductase</keyword>
<dbReference type="OrthoDB" id="7064009at2"/>
<dbReference type="Proteomes" id="UP000276232">
    <property type="component" value="Unassembled WGS sequence"/>
</dbReference>
<name>A0A3N1HQX5_9ACTN</name>
<dbReference type="PANTHER" id="PTHR42879">
    <property type="entry name" value="3-OXOACYL-(ACYL-CARRIER-PROTEIN) REDUCTASE"/>
    <property type="match status" value="1"/>
</dbReference>
<dbReference type="Gene3D" id="3.40.50.720">
    <property type="entry name" value="NAD(P)-binding Rossmann-like Domain"/>
    <property type="match status" value="1"/>
</dbReference>
<comment type="similarity">
    <text evidence="1">Belongs to the short-chain dehydrogenases/reductases (SDR) family.</text>
</comment>
<dbReference type="InParanoid" id="A0A3N1HQX5"/>
<comment type="caution">
    <text evidence="3">The sequence shown here is derived from an EMBL/GenBank/DDBJ whole genome shotgun (WGS) entry which is preliminary data.</text>
</comment>
<dbReference type="GO" id="GO:0032787">
    <property type="term" value="P:monocarboxylic acid metabolic process"/>
    <property type="evidence" value="ECO:0007669"/>
    <property type="project" value="UniProtKB-ARBA"/>
</dbReference>
<dbReference type="PRINTS" id="PR00080">
    <property type="entry name" value="SDRFAMILY"/>
</dbReference>
<dbReference type="InterPro" id="IPR036291">
    <property type="entry name" value="NAD(P)-bd_dom_sf"/>
</dbReference>
<accession>A0A3N1HQX5</accession>
<dbReference type="InterPro" id="IPR002347">
    <property type="entry name" value="SDR_fam"/>
</dbReference>
<dbReference type="InterPro" id="IPR050259">
    <property type="entry name" value="SDR"/>
</dbReference>
<dbReference type="AlphaFoldDB" id="A0A3N1HQX5"/>
<dbReference type="PROSITE" id="PS00061">
    <property type="entry name" value="ADH_SHORT"/>
    <property type="match status" value="1"/>
</dbReference>
<dbReference type="PANTHER" id="PTHR42879:SF2">
    <property type="entry name" value="3-OXOACYL-[ACYL-CARRIER-PROTEIN] REDUCTASE FABG"/>
    <property type="match status" value="1"/>
</dbReference>
<dbReference type="PRINTS" id="PR00081">
    <property type="entry name" value="GDHRDH"/>
</dbReference>
<dbReference type="NCBIfam" id="NF009466">
    <property type="entry name" value="PRK12826.1-2"/>
    <property type="match status" value="1"/>
</dbReference>
<protein>
    <submittedName>
        <fullName evidence="3">NAD(P)-dependent dehydrogenase (Short-subunit alcohol dehydrogenase family)</fullName>
    </submittedName>
</protein>
<reference evidence="3 4" key="1">
    <citation type="journal article" date="2015" name="Stand. Genomic Sci.">
        <title>Genomic Encyclopedia of Bacterial and Archaeal Type Strains, Phase III: the genomes of soil and plant-associated and newly described type strains.</title>
        <authorList>
            <person name="Whitman W.B."/>
            <person name="Woyke T."/>
            <person name="Klenk H.P."/>
            <person name="Zhou Y."/>
            <person name="Lilburn T.G."/>
            <person name="Beck B.J."/>
            <person name="De Vos P."/>
            <person name="Vandamme P."/>
            <person name="Eisen J.A."/>
            <person name="Garrity G."/>
            <person name="Hugenholtz P."/>
            <person name="Kyrpides N.C."/>
        </authorList>
    </citation>
    <scope>NUCLEOTIDE SEQUENCE [LARGE SCALE GENOMIC DNA]</scope>
    <source>
        <strain evidence="3 4">CECT 7306</strain>
    </source>
</reference>
<evidence type="ECO:0000256" key="2">
    <source>
        <dbReference type="ARBA" id="ARBA00023002"/>
    </source>
</evidence>
<gene>
    <name evidence="3" type="ORF">EDC03_1058</name>
</gene>
<organism evidence="3 4">
    <name type="scientific">Pseudokineococcus lusitanus</name>
    <dbReference type="NCBI Taxonomy" id="763993"/>
    <lineage>
        <taxon>Bacteria</taxon>
        <taxon>Bacillati</taxon>
        <taxon>Actinomycetota</taxon>
        <taxon>Actinomycetes</taxon>
        <taxon>Kineosporiales</taxon>
        <taxon>Kineosporiaceae</taxon>
        <taxon>Pseudokineococcus</taxon>
    </lineage>
</organism>
<evidence type="ECO:0000256" key="1">
    <source>
        <dbReference type="ARBA" id="ARBA00006484"/>
    </source>
</evidence>
<dbReference type="InterPro" id="IPR020904">
    <property type="entry name" value="Sc_DH/Rdtase_CS"/>
</dbReference>
<dbReference type="FunCoup" id="A0A3N1HQX5">
    <property type="interactions" value="40"/>
</dbReference>
<dbReference type="NCBIfam" id="NF005559">
    <property type="entry name" value="PRK07231.1"/>
    <property type="match status" value="1"/>
</dbReference>
<dbReference type="GO" id="GO:0016491">
    <property type="term" value="F:oxidoreductase activity"/>
    <property type="evidence" value="ECO:0007669"/>
    <property type="project" value="UniProtKB-KW"/>
</dbReference>
<dbReference type="RefSeq" id="WP_123379139.1">
    <property type="nucleotide sequence ID" value="NZ_RJKN01000002.1"/>
</dbReference>
<dbReference type="SUPFAM" id="SSF51735">
    <property type="entry name" value="NAD(P)-binding Rossmann-fold domains"/>
    <property type="match status" value="1"/>
</dbReference>
<evidence type="ECO:0000313" key="3">
    <source>
        <dbReference type="EMBL" id="ROP44928.1"/>
    </source>
</evidence>
<dbReference type="EMBL" id="RJKN01000002">
    <property type="protein sequence ID" value="ROP44928.1"/>
    <property type="molecule type" value="Genomic_DNA"/>
</dbReference>
<dbReference type="FunFam" id="3.40.50.720:FF:000084">
    <property type="entry name" value="Short-chain dehydrogenase reductase"/>
    <property type="match status" value="1"/>
</dbReference>
<evidence type="ECO:0000313" key="4">
    <source>
        <dbReference type="Proteomes" id="UP000276232"/>
    </source>
</evidence>
<proteinExistence type="inferred from homology"/>